<feature type="repeat" description="TPR" evidence="1">
    <location>
        <begin position="45"/>
        <end position="78"/>
    </location>
</feature>
<dbReference type="InterPro" id="IPR036869">
    <property type="entry name" value="J_dom_sf"/>
</dbReference>
<dbReference type="Gene3D" id="1.10.287.110">
    <property type="entry name" value="DnaJ domain"/>
    <property type="match status" value="1"/>
</dbReference>
<dbReference type="Gene3D" id="1.25.40.10">
    <property type="entry name" value="Tetratricopeptide repeat domain"/>
    <property type="match status" value="1"/>
</dbReference>
<dbReference type="SUPFAM" id="SSF48452">
    <property type="entry name" value="TPR-like"/>
    <property type="match status" value="1"/>
</dbReference>
<protein>
    <recommendedName>
        <fullName evidence="3">J domain-containing protein</fullName>
    </recommendedName>
</protein>
<gene>
    <name evidence="4" type="ORF">CBRE1094_LOCUS22661</name>
</gene>
<dbReference type="AlphaFoldDB" id="A0A7S2GV42"/>
<dbReference type="SUPFAM" id="SSF46565">
    <property type="entry name" value="Chaperone J-domain"/>
    <property type="match status" value="1"/>
</dbReference>
<dbReference type="PROSITE" id="PS50005">
    <property type="entry name" value="TPR"/>
    <property type="match status" value="1"/>
</dbReference>
<organism evidence="4">
    <name type="scientific">Haptolina brevifila</name>
    <dbReference type="NCBI Taxonomy" id="156173"/>
    <lineage>
        <taxon>Eukaryota</taxon>
        <taxon>Haptista</taxon>
        <taxon>Haptophyta</taxon>
        <taxon>Prymnesiophyceae</taxon>
        <taxon>Prymnesiales</taxon>
        <taxon>Prymnesiaceae</taxon>
        <taxon>Haptolina</taxon>
    </lineage>
</organism>
<dbReference type="PANTHER" id="PTHR44200:SF1">
    <property type="entry name" value="DNAJ HOMOLOG SUBFAMILY C MEMBER 7"/>
    <property type="match status" value="1"/>
</dbReference>
<feature type="compositionally biased region" description="Acidic residues" evidence="2">
    <location>
        <begin position="105"/>
        <end position="114"/>
    </location>
</feature>
<dbReference type="InterPro" id="IPR001623">
    <property type="entry name" value="DnaJ_domain"/>
</dbReference>
<evidence type="ECO:0000313" key="4">
    <source>
        <dbReference type="EMBL" id="CAD9471316.1"/>
    </source>
</evidence>
<accession>A0A7S2GV42</accession>
<dbReference type="Pfam" id="PF00226">
    <property type="entry name" value="DnaJ"/>
    <property type="match status" value="1"/>
</dbReference>
<dbReference type="InterPro" id="IPR011990">
    <property type="entry name" value="TPR-like_helical_dom_sf"/>
</dbReference>
<dbReference type="Pfam" id="PF14559">
    <property type="entry name" value="TPR_19"/>
    <property type="match status" value="1"/>
</dbReference>
<dbReference type="SMART" id="SM00028">
    <property type="entry name" value="TPR"/>
    <property type="match status" value="2"/>
</dbReference>
<evidence type="ECO:0000256" key="1">
    <source>
        <dbReference type="PROSITE-ProRule" id="PRU00339"/>
    </source>
</evidence>
<feature type="domain" description="J" evidence="3">
    <location>
        <begin position="115"/>
        <end position="185"/>
    </location>
</feature>
<name>A0A7S2GV42_9EUKA</name>
<dbReference type="InterPro" id="IPR052758">
    <property type="entry name" value="SRC_co-chaperone"/>
</dbReference>
<feature type="region of interest" description="Disordered" evidence="2">
    <location>
        <begin position="89"/>
        <end position="114"/>
    </location>
</feature>
<dbReference type="SMART" id="SM00271">
    <property type="entry name" value="DnaJ"/>
    <property type="match status" value="1"/>
</dbReference>
<dbReference type="PROSITE" id="PS50076">
    <property type="entry name" value="DNAJ_2"/>
    <property type="match status" value="1"/>
</dbReference>
<proteinExistence type="predicted"/>
<dbReference type="PRINTS" id="PR00625">
    <property type="entry name" value="JDOMAIN"/>
</dbReference>
<evidence type="ECO:0000256" key="2">
    <source>
        <dbReference type="SAM" id="MobiDB-lite"/>
    </source>
</evidence>
<sequence>MDADVEGCLLPTLLGNRAQARLQEGRTAEAAADCGQAITLDADNVKLLLRRATCHVALKQMDKARSDYEAVLKLEPNCAVAQAFVEQAEAKSRRERASSGHGNSDEVEEEEDEFDPYEILEVARDANAGAIKAAYRKAALKFHPDKHAEAGEEERDAAEAKFQQVSLANTVLSDPVKKRQYDAGARLRDVLK</sequence>
<reference evidence="4" key="1">
    <citation type="submission" date="2021-01" db="EMBL/GenBank/DDBJ databases">
        <authorList>
            <person name="Corre E."/>
            <person name="Pelletier E."/>
            <person name="Niang G."/>
            <person name="Scheremetjew M."/>
            <person name="Finn R."/>
            <person name="Kale V."/>
            <person name="Holt S."/>
            <person name="Cochrane G."/>
            <person name="Meng A."/>
            <person name="Brown T."/>
            <person name="Cohen L."/>
        </authorList>
    </citation>
    <scope>NUCLEOTIDE SEQUENCE</scope>
    <source>
        <strain evidence="4">UTEX LB 985</strain>
    </source>
</reference>
<dbReference type="InterPro" id="IPR019734">
    <property type="entry name" value="TPR_rpt"/>
</dbReference>
<feature type="compositionally biased region" description="Basic and acidic residues" evidence="2">
    <location>
        <begin position="89"/>
        <end position="98"/>
    </location>
</feature>
<dbReference type="EMBL" id="HBGU01041575">
    <property type="protein sequence ID" value="CAD9471316.1"/>
    <property type="molecule type" value="Transcribed_RNA"/>
</dbReference>
<keyword evidence="1" id="KW-0802">TPR repeat</keyword>
<dbReference type="CDD" id="cd06257">
    <property type="entry name" value="DnaJ"/>
    <property type="match status" value="1"/>
</dbReference>
<dbReference type="PANTHER" id="PTHR44200">
    <property type="entry name" value="DNAJ HOMOLOG SUBFAMILY C MEMBER 7"/>
    <property type="match status" value="1"/>
</dbReference>
<evidence type="ECO:0000259" key="3">
    <source>
        <dbReference type="PROSITE" id="PS50076"/>
    </source>
</evidence>